<comment type="similarity">
    <text evidence="2">Belongs to the bacterial solute-binding protein 2 family.</text>
</comment>
<dbReference type="GO" id="GO:0030288">
    <property type="term" value="C:outer membrane-bounded periplasmic space"/>
    <property type="evidence" value="ECO:0007669"/>
    <property type="project" value="TreeGrafter"/>
</dbReference>
<dbReference type="EMBL" id="FOAN01000004">
    <property type="protein sequence ID" value="SEL55935.1"/>
    <property type="molecule type" value="Genomic_DNA"/>
</dbReference>
<keyword evidence="3" id="KW-0732">Signal</keyword>
<evidence type="ECO:0000259" key="4">
    <source>
        <dbReference type="Pfam" id="PF13407"/>
    </source>
</evidence>
<dbReference type="RefSeq" id="WP_091835212.1">
    <property type="nucleotide sequence ID" value="NZ_FOAN01000004.1"/>
</dbReference>
<keyword evidence="6" id="KW-1185">Reference proteome</keyword>
<dbReference type="PANTHER" id="PTHR30036:SF7">
    <property type="entry name" value="ABC TRANSPORTER PERIPLASMIC-BINDING PROTEIN YPHF"/>
    <property type="match status" value="1"/>
</dbReference>
<dbReference type="SUPFAM" id="SSF53822">
    <property type="entry name" value="Periplasmic binding protein-like I"/>
    <property type="match status" value="1"/>
</dbReference>
<evidence type="ECO:0000313" key="6">
    <source>
        <dbReference type="Proteomes" id="UP000199664"/>
    </source>
</evidence>
<dbReference type="InterPro" id="IPR050555">
    <property type="entry name" value="Bact_Solute-Bind_Prot2"/>
</dbReference>
<dbReference type="OrthoDB" id="3837830at2"/>
<dbReference type="PANTHER" id="PTHR30036">
    <property type="entry name" value="D-XYLOSE-BINDING PERIPLASMIC PROTEIN"/>
    <property type="match status" value="1"/>
</dbReference>
<evidence type="ECO:0000256" key="2">
    <source>
        <dbReference type="ARBA" id="ARBA00007639"/>
    </source>
</evidence>
<dbReference type="Proteomes" id="UP000199664">
    <property type="component" value="Unassembled WGS sequence"/>
</dbReference>
<dbReference type="InterPro" id="IPR025997">
    <property type="entry name" value="SBP_2_dom"/>
</dbReference>
<dbReference type="InterPro" id="IPR028082">
    <property type="entry name" value="Peripla_BP_I"/>
</dbReference>
<accession>A0A1H7R7K6</accession>
<name>A0A1H7R7K6_9HYPH</name>
<dbReference type="AlphaFoldDB" id="A0A1H7R7K6"/>
<comment type="subcellular location">
    <subcellularLocation>
        <location evidence="1">Periplasm</location>
    </subcellularLocation>
</comment>
<evidence type="ECO:0000313" key="5">
    <source>
        <dbReference type="EMBL" id="SEL55935.1"/>
    </source>
</evidence>
<evidence type="ECO:0000256" key="1">
    <source>
        <dbReference type="ARBA" id="ARBA00004418"/>
    </source>
</evidence>
<feature type="chain" id="PRO_5011720437" evidence="3">
    <location>
        <begin position="25"/>
        <end position="311"/>
    </location>
</feature>
<dbReference type="STRING" id="1036779.SAMN04515666_104274"/>
<proteinExistence type="inferred from homology"/>
<protein>
    <submittedName>
        <fullName evidence="5">Monosaccharide ABC transporter substrate-binding protein, CUT2 family</fullName>
    </submittedName>
</protein>
<feature type="domain" description="Periplasmic binding protein" evidence="4">
    <location>
        <begin position="31"/>
        <end position="274"/>
    </location>
</feature>
<gene>
    <name evidence="5" type="ORF">SAMN04515666_104274</name>
</gene>
<dbReference type="CDD" id="cd06312">
    <property type="entry name" value="PBP1_ABC_sugar_binding-like"/>
    <property type="match status" value="1"/>
</dbReference>
<organism evidence="5 6">
    <name type="scientific">Bosea lupini</name>
    <dbReference type="NCBI Taxonomy" id="1036779"/>
    <lineage>
        <taxon>Bacteria</taxon>
        <taxon>Pseudomonadati</taxon>
        <taxon>Pseudomonadota</taxon>
        <taxon>Alphaproteobacteria</taxon>
        <taxon>Hyphomicrobiales</taxon>
        <taxon>Boseaceae</taxon>
        <taxon>Bosea</taxon>
    </lineage>
</organism>
<reference evidence="6" key="1">
    <citation type="submission" date="2016-10" db="EMBL/GenBank/DDBJ databases">
        <authorList>
            <person name="Varghese N."/>
            <person name="Submissions S."/>
        </authorList>
    </citation>
    <scope>NUCLEOTIDE SEQUENCE [LARGE SCALE GENOMIC DNA]</scope>
    <source>
        <strain evidence="6">LMG 26383,CCUG 61248,R- 45681</strain>
    </source>
</reference>
<dbReference type="Pfam" id="PF13407">
    <property type="entry name" value="Peripla_BP_4"/>
    <property type="match status" value="1"/>
</dbReference>
<feature type="signal peptide" evidence="3">
    <location>
        <begin position="1"/>
        <end position="24"/>
    </location>
</feature>
<sequence>MKRFLAGMIAAAAIAVAGATPSVAQQTRIIVVSHGQAADPFWSVVKNGVAKAAADLKVSVDYRAPETFDMVAMSQLIDAAVNQKPAGLVVSIPDASALGPSIQKAVAAGIPVISMNSGSDVSKKLGALLHVGQDEFDAGKAAGEKLASMGGKVGVCVNHEVGNVALDLRCKGFAEGFKGKVTVLPVSNDPSEIRSKVKAALSDASVDTVMALSASLGGEPTLAGVKEAGKIASVRVATFDLSANFLKAIVAGEAAFGIDQQQFLQGYLPVAFLALNAEYGLVPGGNVPSGPNLVTKEKAAQVVDLSAKGIR</sequence>
<dbReference type="Gene3D" id="3.40.50.2300">
    <property type="match status" value="2"/>
</dbReference>
<dbReference type="GO" id="GO:0030246">
    <property type="term" value="F:carbohydrate binding"/>
    <property type="evidence" value="ECO:0007669"/>
    <property type="project" value="TreeGrafter"/>
</dbReference>
<evidence type="ECO:0000256" key="3">
    <source>
        <dbReference type="SAM" id="SignalP"/>
    </source>
</evidence>